<dbReference type="Proteomes" id="UP001139648">
    <property type="component" value="Unassembled WGS sequence"/>
</dbReference>
<evidence type="ECO:0000313" key="2">
    <source>
        <dbReference type="Proteomes" id="UP001139648"/>
    </source>
</evidence>
<proteinExistence type="predicted"/>
<name>A0A9X2GSB3_9ACTN</name>
<organism evidence="1 2">
    <name type="scientific">Nonomuraea thailandensis</name>
    <dbReference type="NCBI Taxonomy" id="1188745"/>
    <lineage>
        <taxon>Bacteria</taxon>
        <taxon>Bacillati</taxon>
        <taxon>Actinomycetota</taxon>
        <taxon>Actinomycetes</taxon>
        <taxon>Streptosporangiales</taxon>
        <taxon>Streptosporangiaceae</taxon>
        <taxon>Nonomuraea</taxon>
    </lineage>
</organism>
<gene>
    <name evidence="1" type="ORF">HD597_006993</name>
</gene>
<reference evidence="1" key="1">
    <citation type="submission" date="2022-06" db="EMBL/GenBank/DDBJ databases">
        <title>Sequencing the genomes of 1000 actinobacteria strains.</title>
        <authorList>
            <person name="Klenk H.-P."/>
        </authorList>
    </citation>
    <scope>NUCLEOTIDE SEQUENCE</scope>
    <source>
        <strain evidence="1">DSM 46694</strain>
    </source>
</reference>
<protein>
    <submittedName>
        <fullName evidence="1">Uncharacterized protein</fullName>
    </submittedName>
</protein>
<sequence length="39" mass="4456">MNASFEGIPPQGFSDARLLSRMREFSGRFRLLVMHSSNL</sequence>
<dbReference type="EMBL" id="JAMZEB010000002">
    <property type="protein sequence ID" value="MCP2359973.1"/>
    <property type="molecule type" value="Genomic_DNA"/>
</dbReference>
<evidence type="ECO:0000313" key="1">
    <source>
        <dbReference type="EMBL" id="MCP2359973.1"/>
    </source>
</evidence>
<comment type="caution">
    <text evidence="1">The sequence shown here is derived from an EMBL/GenBank/DDBJ whole genome shotgun (WGS) entry which is preliminary data.</text>
</comment>
<dbReference type="AlphaFoldDB" id="A0A9X2GSB3"/>
<accession>A0A9X2GSB3</accession>
<keyword evidence="2" id="KW-1185">Reference proteome</keyword>